<dbReference type="Proteomes" id="UP001168552">
    <property type="component" value="Unassembled WGS sequence"/>
</dbReference>
<dbReference type="EMBL" id="JAUHJS010000004">
    <property type="protein sequence ID" value="MDN4165741.1"/>
    <property type="molecule type" value="Genomic_DNA"/>
</dbReference>
<evidence type="ECO:0008006" key="3">
    <source>
        <dbReference type="Google" id="ProtNLM"/>
    </source>
</evidence>
<comment type="caution">
    <text evidence="1">The sequence shown here is derived from an EMBL/GenBank/DDBJ whole genome shotgun (WGS) entry which is preliminary data.</text>
</comment>
<keyword evidence="2" id="KW-1185">Reference proteome</keyword>
<protein>
    <recommendedName>
        <fullName evidence="3">VCBS repeat-containing protein</fullName>
    </recommendedName>
</protein>
<name>A0ABT8F700_9BACT</name>
<sequence>MNKILIPYLIVLLTHTCFGQTISRDIYPESIRKEISLNWIVRDTTSGDLNKDGRTDIALVIQNNNKNHYKIENNGLGYDSINENERYLLIFFKTNTGYTLFNTIDSIIPEHDSPTISDPYSGIMISNGLLHVGYHYWANAGSWLMFNTEYIFQFLNEDFFLIGIEHDSMDRGTMEREKVSINFITRKMLIVNTIPEGENGEEEKSNSEWKTLELERLYKISELSPTNIKVLDRFF</sequence>
<proteinExistence type="predicted"/>
<reference evidence="1" key="1">
    <citation type="submission" date="2023-06" db="EMBL/GenBank/DDBJ databases">
        <title>Cytophagales bacterium Strain LB-30, isolated from soil.</title>
        <authorList>
            <person name="Liu B."/>
        </authorList>
    </citation>
    <scope>NUCLEOTIDE SEQUENCE</scope>
    <source>
        <strain evidence="1">LB-30</strain>
    </source>
</reference>
<gene>
    <name evidence="1" type="ORF">QWY31_09520</name>
</gene>
<evidence type="ECO:0000313" key="2">
    <source>
        <dbReference type="Proteomes" id="UP001168552"/>
    </source>
</evidence>
<organism evidence="1 2">
    <name type="scientific">Shiella aurantiaca</name>
    <dbReference type="NCBI Taxonomy" id="3058365"/>
    <lineage>
        <taxon>Bacteria</taxon>
        <taxon>Pseudomonadati</taxon>
        <taxon>Bacteroidota</taxon>
        <taxon>Cytophagia</taxon>
        <taxon>Cytophagales</taxon>
        <taxon>Shiellaceae</taxon>
        <taxon>Shiella</taxon>
    </lineage>
</organism>
<accession>A0ABT8F700</accession>
<evidence type="ECO:0000313" key="1">
    <source>
        <dbReference type="EMBL" id="MDN4165741.1"/>
    </source>
</evidence>
<dbReference type="RefSeq" id="WP_320004271.1">
    <property type="nucleotide sequence ID" value="NZ_JAUHJS010000004.1"/>
</dbReference>